<dbReference type="PANTHER" id="PTHR35859">
    <property type="entry name" value="NONSELECTIVE CATION CHANNEL PROTEIN"/>
    <property type="match status" value="1"/>
</dbReference>
<feature type="domain" description="Calcium channel YVC1-like C-terminal transmembrane" evidence="4">
    <location>
        <begin position="305"/>
        <end position="600"/>
    </location>
</feature>
<evidence type="ECO:0000259" key="4">
    <source>
        <dbReference type="Pfam" id="PF23317"/>
    </source>
</evidence>
<feature type="compositionally biased region" description="Basic residues" evidence="1">
    <location>
        <begin position="805"/>
        <end position="814"/>
    </location>
</feature>
<feature type="region of interest" description="Disordered" evidence="1">
    <location>
        <begin position="783"/>
        <end position="859"/>
    </location>
</feature>
<dbReference type="InterPro" id="IPR052971">
    <property type="entry name" value="TRP_calcium_channel"/>
</dbReference>
<evidence type="ECO:0000256" key="1">
    <source>
        <dbReference type="SAM" id="MobiDB-lite"/>
    </source>
</evidence>
<feature type="compositionally biased region" description="Basic and acidic residues" evidence="1">
    <location>
        <begin position="709"/>
        <end position="720"/>
    </location>
</feature>
<gene>
    <name evidence="5" type="ORF">PCON_07126</name>
</gene>
<keyword evidence="2" id="KW-0812">Transmembrane</keyword>
<dbReference type="STRING" id="1076935.U4LKC1"/>
<feature type="compositionally biased region" description="Polar residues" evidence="1">
    <location>
        <begin position="815"/>
        <end position="830"/>
    </location>
</feature>
<feature type="transmembrane region" description="Helical" evidence="2">
    <location>
        <begin position="546"/>
        <end position="566"/>
    </location>
</feature>
<dbReference type="PANTHER" id="PTHR35859:SF4">
    <property type="entry name" value="MEMBRANE CHANNEL PROTEIN, PUTATIVE (AFU_ORTHOLOGUE AFUA_6G11300)-RELATED"/>
    <property type="match status" value="1"/>
</dbReference>
<feature type="transmembrane region" description="Helical" evidence="2">
    <location>
        <begin position="351"/>
        <end position="373"/>
    </location>
</feature>
<keyword evidence="2" id="KW-0472">Membrane</keyword>
<name>U4LKC1_PYROM</name>
<dbReference type="AlphaFoldDB" id="U4LKC1"/>
<dbReference type="InterPro" id="IPR056337">
    <property type="entry name" value="LHD_YVC1"/>
</dbReference>
<dbReference type="Pfam" id="PF23190">
    <property type="entry name" value="LHD_TRPY1"/>
    <property type="match status" value="1"/>
</dbReference>
<dbReference type="OrthoDB" id="2373987at2759"/>
<proteinExistence type="predicted"/>
<dbReference type="InterPro" id="IPR056336">
    <property type="entry name" value="YVC1_C"/>
</dbReference>
<dbReference type="OMA" id="YERTIFR"/>
<evidence type="ECO:0000313" key="5">
    <source>
        <dbReference type="EMBL" id="CCX29800.1"/>
    </source>
</evidence>
<feature type="transmembrane region" description="Helical" evidence="2">
    <location>
        <begin position="297"/>
        <end position="316"/>
    </location>
</feature>
<keyword evidence="2" id="KW-1133">Transmembrane helix</keyword>
<sequence length="931" mass="105632">MLSALFKSRRPSSTYSSAAFDSRYDDRTQDTVTQDDEVLEEENEEEDDDNSISTTTGTRRNANENTPLLPIFAANLDYIPVYTLVHWIREEISNNVDTTLSYEQLRTPQVSNFVVKPILSSLLRQMSDKSSKAAYIYALMANCLQFRKESEENLAMAGTSITRSILCELLAVKLLKEFTSRELIDALSYDFYPLQGMPTNPFQPIQQRLSSPANPLAATRISALELAIRAQAKKFLSHPMVVQHLQSIWTGNIVFHSAYDRMYKSGDQALPFRRSAVIYDASNASLFKLSRLRVPRYRYLFSTVSLAILLILHLMVLVRRSYTITVLEMVFWVWSFGFIMDEIADFNESGVALYFMSMWNAFDFSIFVLFMTFYALRIVGLFMPNDSDYITDWSYDVLAACSIFLYPRIFSVLDNYRYFSQLIIAFRIMIGDMLALLVLIVVSCSGFFVAFTFSFARDHYSAKDISFALFQMIMGFTPAAWESWPHYNLLGKALLIGFLIITHFLVITILITVLTNSFAAVAANSVEEHQFLVAVNTISLVKNEAIFTYLAPMNLIAWLLHPLRWFMPFRRFVRLNRTLVKITHLPILASILLYERTIFRHYTPSVSSEGSQHSTLRAFKAIASPSPHIRRKASVSSHQRQEIVLDQVFARPFHSGASGKVAVVDDWMNNILSSSPPETDRISRLSREPHERSRRGRAFSRFGPRSRAVSRETRDTRAISEARSAARSTRSDPEDSLQQSMDADADNEGETMEEETAEESGVDWKRAAGRRREAARCSAVAAGFASPSPAPNVELPAPTPYPCQKQRKIRHHQRSGSNNTVLHNPIGSTSDSEDVEHGQAPRSGQRTPASGKRTPKLKPRTITIDAKTREELERERQGGWEVPSSFQTRMEMAQGDAGNRMVLARMRGLEESLGEIRGLVRELARAREDKL</sequence>
<organism evidence="5 6">
    <name type="scientific">Pyronema omphalodes (strain CBS 100304)</name>
    <name type="common">Pyronema confluens</name>
    <dbReference type="NCBI Taxonomy" id="1076935"/>
    <lineage>
        <taxon>Eukaryota</taxon>
        <taxon>Fungi</taxon>
        <taxon>Dikarya</taxon>
        <taxon>Ascomycota</taxon>
        <taxon>Pezizomycotina</taxon>
        <taxon>Pezizomycetes</taxon>
        <taxon>Pezizales</taxon>
        <taxon>Pyronemataceae</taxon>
        <taxon>Pyronema</taxon>
    </lineage>
</organism>
<evidence type="ECO:0000259" key="3">
    <source>
        <dbReference type="Pfam" id="PF23190"/>
    </source>
</evidence>
<feature type="transmembrane region" description="Helical" evidence="2">
    <location>
        <begin position="434"/>
        <end position="453"/>
    </location>
</feature>
<evidence type="ECO:0000256" key="2">
    <source>
        <dbReference type="SAM" id="Phobius"/>
    </source>
</evidence>
<evidence type="ECO:0000313" key="6">
    <source>
        <dbReference type="Proteomes" id="UP000018144"/>
    </source>
</evidence>
<feature type="compositionally biased region" description="Basic and acidic residues" evidence="1">
    <location>
        <begin position="678"/>
        <end position="691"/>
    </location>
</feature>
<feature type="compositionally biased region" description="Polar residues" evidence="1">
    <location>
        <begin position="51"/>
        <end position="64"/>
    </location>
</feature>
<keyword evidence="6" id="KW-1185">Reference proteome</keyword>
<feature type="compositionally biased region" description="Acidic residues" evidence="1">
    <location>
        <begin position="743"/>
        <end position="761"/>
    </location>
</feature>
<dbReference type="EMBL" id="HF935354">
    <property type="protein sequence ID" value="CCX29800.1"/>
    <property type="molecule type" value="Genomic_DNA"/>
</dbReference>
<protein>
    <submittedName>
        <fullName evidence="5">Similar to Calcium channel YVC1 acc. no. Q12324</fullName>
    </submittedName>
</protein>
<feature type="compositionally biased region" description="Acidic residues" evidence="1">
    <location>
        <begin position="33"/>
        <end position="50"/>
    </location>
</feature>
<feature type="transmembrane region" description="Helical" evidence="2">
    <location>
        <begin position="493"/>
        <end position="526"/>
    </location>
</feature>
<reference evidence="5 6" key="1">
    <citation type="journal article" date="2013" name="PLoS Genet.">
        <title>The genome and development-dependent transcriptomes of Pyronema confluens: a window into fungal evolution.</title>
        <authorList>
            <person name="Traeger S."/>
            <person name="Altegoer F."/>
            <person name="Freitag M."/>
            <person name="Gabaldon T."/>
            <person name="Kempken F."/>
            <person name="Kumar A."/>
            <person name="Marcet-Houben M."/>
            <person name="Poggeler S."/>
            <person name="Stajich J.E."/>
            <person name="Nowrousian M."/>
        </authorList>
    </citation>
    <scope>NUCLEOTIDE SEQUENCE [LARGE SCALE GENOMIC DNA]</scope>
    <source>
        <strain evidence="6">CBS 100304</strain>
        <tissue evidence="5">Vegetative mycelium</tissue>
    </source>
</reference>
<dbReference type="Pfam" id="PF23317">
    <property type="entry name" value="YVC1_C"/>
    <property type="match status" value="1"/>
</dbReference>
<feature type="transmembrane region" description="Helical" evidence="2">
    <location>
        <begin position="322"/>
        <end position="339"/>
    </location>
</feature>
<dbReference type="eggNOG" id="ENOG502QU70">
    <property type="taxonomic scope" value="Eukaryota"/>
</dbReference>
<feature type="region of interest" description="Disordered" evidence="1">
    <location>
        <begin position="673"/>
        <end position="767"/>
    </location>
</feature>
<feature type="domain" description="YVC1 N-terminal linker helical" evidence="3">
    <location>
        <begin position="82"/>
        <end position="263"/>
    </location>
</feature>
<dbReference type="Proteomes" id="UP000018144">
    <property type="component" value="Unassembled WGS sequence"/>
</dbReference>
<accession>U4LKC1</accession>
<feature type="region of interest" description="Disordered" evidence="1">
    <location>
        <begin position="1"/>
        <end position="64"/>
    </location>
</feature>